<dbReference type="Proteomes" id="UP000492821">
    <property type="component" value="Unassembled WGS sequence"/>
</dbReference>
<proteinExistence type="predicted"/>
<dbReference type="AlphaFoldDB" id="A0A7E4UQ84"/>
<accession>A0A7E4UQ84</accession>
<protein>
    <submittedName>
        <fullName evidence="3">Ovule protein</fullName>
    </submittedName>
</protein>
<keyword evidence="2" id="KW-1185">Reference proteome</keyword>
<reference evidence="3" key="2">
    <citation type="submission" date="2020-10" db="UniProtKB">
        <authorList>
            <consortium name="WormBaseParasite"/>
        </authorList>
    </citation>
    <scope>IDENTIFICATION</scope>
</reference>
<sequence>MLSGFPMLTGRPPRPSLIPKSRTIPMQSAQNGVYPLPTYSNHMIPTLNIPPLTHQSRVDLNCSCAKSEAIVLTLYRARCRLAMLGF</sequence>
<reference evidence="2" key="1">
    <citation type="journal article" date="2013" name="Genetics">
        <title>The draft genome and transcriptome of Panagrellus redivivus are shaped by the harsh demands of a free-living lifestyle.</title>
        <authorList>
            <person name="Srinivasan J."/>
            <person name="Dillman A.R."/>
            <person name="Macchietto M.G."/>
            <person name="Heikkinen L."/>
            <person name="Lakso M."/>
            <person name="Fracchia K.M."/>
            <person name="Antoshechkin I."/>
            <person name="Mortazavi A."/>
            <person name="Wong G."/>
            <person name="Sternberg P.W."/>
        </authorList>
    </citation>
    <scope>NUCLEOTIDE SEQUENCE [LARGE SCALE GENOMIC DNA]</scope>
    <source>
        <strain evidence="2">MT8872</strain>
    </source>
</reference>
<organism evidence="2 3">
    <name type="scientific">Panagrellus redivivus</name>
    <name type="common">Microworm</name>
    <dbReference type="NCBI Taxonomy" id="6233"/>
    <lineage>
        <taxon>Eukaryota</taxon>
        <taxon>Metazoa</taxon>
        <taxon>Ecdysozoa</taxon>
        <taxon>Nematoda</taxon>
        <taxon>Chromadorea</taxon>
        <taxon>Rhabditida</taxon>
        <taxon>Tylenchina</taxon>
        <taxon>Panagrolaimomorpha</taxon>
        <taxon>Panagrolaimoidea</taxon>
        <taxon>Panagrolaimidae</taxon>
        <taxon>Panagrellus</taxon>
    </lineage>
</organism>
<evidence type="ECO:0000256" key="1">
    <source>
        <dbReference type="SAM" id="MobiDB-lite"/>
    </source>
</evidence>
<feature type="region of interest" description="Disordered" evidence="1">
    <location>
        <begin position="1"/>
        <end position="22"/>
    </location>
</feature>
<evidence type="ECO:0000313" key="3">
    <source>
        <dbReference type="WBParaSite" id="Pan_g11506.t1"/>
    </source>
</evidence>
<name>A0A7E4UQ84_PANRE</name>
<dbReference type="WBParaSite" id="Pan_g11506.t1">
    <property type="protein sequence ID" value="Pan_g11506.t1"/>
    <property type="gene ID" value="Pan_g11506"/>
</dbReference>
<evidence type="ECO:0000313" key="2">
    <source>
        <dbReference type="Proteomes" id="UP000492821"/>
    </source>
</evidence>